<accession>B8GUV3</accession>
<dbReference type="SUPFAM" id="SSF47413">
    <property type="entry name" value="lambda repressor-like DNA-binding domains"/>
    <property type="match status" value="1"/>
</dbReference>
<protein>
    <submittedName>
        <fullName evidence="1">Putative transcriptional regulator</fullName>
    </submittedName>
</protein>
<name>B8GUV3_THISH</name>
<dbReference type="AlphaFoldDB" id="B8GUV3"/>
<dbReference type="InterPro" id="IPR010982">
    <property type="entry name" value="Lambda_DNA-bd_dom_sf"/>
</dbReference>
<proteinExistence type="predicted"/>
<dbReference type="STRING" id="396588.Tgr7_0366"/>
<dbReference type="NCBIfam" id="TIGR02684">
    <property type="entry name" value="dnstrm_HI1420"/>
    <property type="match status" value="1"/>
</dbReference>
<organism evidence="1 2">
    <name type="scientific">Thioalkalivibrio sulfidiphilus (strain HL-EbGR7)</name>
    <dbReference type="NCBI Taxonomy" id="396588"/>
    <lineage>
        <taxon>Bacteria</taxon>
        <taxon>Pseudomonadati</taxon>
        <taxon>Pseudomonadota</taxon>
        <taxon>Gammaproteobacteria</taxon>
        <taxon>Chromatiales</taxon>
        <taxon>Ectothiorhodospiraceae</taxon>
        <taxon>Thioalkalivibrio</taxon>
    </lineage>
</organism>
<dbReference type="eggNOG" id="COG3636">
    <property type="taxonomic scope" value="Bacteria"/>
</dbReference>
<evidence type="ECO:0000313" key="2">
    <source>
        <dbReference type="Proteomes" id="UP000002383"/>
    </source>
</evidence>
<dbReference type="RefSeq" id="WP_012636953.1">
    <property type="nucleotide sequence ID" value="NC_011901.1"/>
</dbReference>
<dbReference type="CDD" id="cd00093">
    <property type="entry name" value="HTH_XRE"/>
    <property type="match status" value="1"/>
</dbReference>
<keyword evidence="2" id="KW-1185">Reference proteome</keyword>
<reference evidence="1 2" key="1">
    <citation type="journal article" date="2011" name="Stand. Genomic Sci.">
        <title>Complete genome sequence of 'Thioalkalivibrio sulfidophilus' HL-EbGr7.</title>
        <authorList>
            <person name="Muyzer G."/>
            <person name="Sorokin D.Y."/>
            <person name="Mavromatis K."/>
            <person name="Lapidus A."/>
            <person name="Clum A."/>
            <person name="Ivanova N."/>
            <person name="Pati A."/>
            <person name="d'Haeseleer P."/>
            <person name="Woyke T."/>
            <person name="Kyrpides N.C."/>
        </authorList>
    </citation>
    <scope>NUCLEOTIDE SEQUENCE [LARGE SCALE GENOMIC DNA]</scope>
    <source>
        <strain evidence="1 2">HL-EbGR7</strain>
    </source>
</reference>
<dbReference type="GO" id="GO:0003677">
    <property type="term" value="F:DNA binding"/>
    <property type="evidence" value="ECO:0007669"/>
    <property type="project" value="InterPro"/>
</dbReference>
<gene>
    <name evidence="1" type="ordered locus">Tgr7_0366</name>
</gene>
<dbReference type="PANTHER" id="PTHR40275">
    <property type="entry name" value="SSL7038 PROTEIN"/>
    <property type="match status" value="1"/>
</dbReference>
<sequence>MNKKIRTTDLPDFDLAEHLKTEQDIAAYLSLVLEDGDSSELAHALGIAARARGMTEIARISGMSREALYKALRPDAKPRFETVARVCKALGVRLRVEPEQDSAA</sequence>
<dbReference type="KEGG" id="tgr:Tgr7_0366"/>
<dbReference type="Pfam" id="PF21716">
    <property type="entry name" value="dnstrm_HI1420"/>
    <property type="match status" value="1"/>
</dbReference>
<evidence type="ECO:0000313" key="1">
    <source>
        <dbReference type="EMBL" id="ACL71464.1"/>
    </source>
</evidence>
<dbReference type="InterPro" id="IPR001387">
    <property type="entry name" value="Cro/C1-type_HTH"/>
</dbReference>
<dbReference type="PANTHER" id="PTHR40275:SF1">
    <property type="entry name" value="SSL7038 PROTEIN"/>
    <property type="match status" value="1"/>
</dbReference>
<dbReference type="EMBL" id="CP001339">
    <property type="protein sequence ID" value="ACL71464.1"/>
    <property type="molecule type" value="Genomic_DNA"/>
</dbReference>
<dbReference type="OrthoDB" id="9798416at2"/>
<dbReference type="InterPro" id="IPR014057">
    <property type="entry name" value="HI1420"/>
</dbReference>
<dbReference type="Gene3D" id="1.10.260.40">
    <property type="entry name" value="lambda repressor-like DNA-binding domains"/>
    <property type="match status" value="1"/>
</dbReference>
<dbReference type="Proteomes" id="UP000002383">
    <property type="component" value="Chromosome"/>
</dbReference>
<dbReference type="HOGENOM" id="CLU_137365_1_0_6"/>